<name>A0A8J5JK69_HOMAM</name>
<organism evidence="2 3">
    <name type="scientific">Homarus americanus</name>
    <name type="common">American lobster</name>
    <dbReference type="NCBI Taxonomy" id="6706"/>
    <lineage>
        <taxon>Eukaryota</taxon>
        <taxon>Metazoa</taxon>
        <taxon>Ecdysozoa</taxon>
        <taxon>Arthropoda</taxon>
        <taxon>Crustacea</taxon>
        <taxon>Multicrustacea</taxon>
        <taxon>Malacostraca</taxon>
        <taxon>Eumalacostraca</taxon>
        <taxon>Eucarida</taxon>
        <taxon>Decapoda</taxon>
        <taxon>Pleocyemata</taxon>
        <taxon>Astacidea</taxon>
        <taxon>Nephropoidea</taxon>
        <taxon>Nephropidae</taxon>
        <taxon>Homarus</taxon>
    </lineage>
</organism>
<comment type="caution">
    <text evidence="2">The sequence shown here is derived from an EMBL/GenBank/DDBJ whole genome shotgun (WGS) entry which is preliminary data.</text>
</comment>
<dbReference type="EMBL" id="JAHLQT010040257">
    <property type="protein sequence ID" value="KAG7155893.1"/>
    <property type="molecule type" value="Genomic_DNA"/>
</dbReference>
<accession>A0A8J5JK69</accession>
<sequence length="64" mass="6487">MPIGGIYMSGGAGIIIYHEERDKTKWGSGMQGSGSGVRWRESGVRESGVEGSGVSGGSGGSQVL</sequence>
<feature type="region of interest" description="Disordered" evidence="1">
    <location>
        <begin position="25"/>
        <end position="64"/>
    </location>
</feature>
<evidence type="ECO:0000313" key="3">
    <source>
        <dbReference type="Proteomes" id="UP000747542"/>
    </source>
</evidence>
<protein>
    <submittedName>
        <fullName evidence="2">Uncharacterized protein</fullName>
    </submittedName>
</protein>
<keyword evidence="3" id="KW-1185">Reference proteome</keyword>
<dbReference type="AlphaFoldDB" id="A0A8J5JK69"/>
<feature type="compositionally biased region" description="Gly residues" evidence="1">
    <location>
        <begin position="50"/>
        <end position="64"/>
    </location>
</feature>
<evidence type="ECO:0000256" key="1">
    <source>
        <dbReference type="SAM" id="MobiDB-lite"/>
    </source>
</evidence>
<evidence type="ECO:0000313" key="2">
    <source>
        <dbReference type="EMBL" id="KAG7155893.1"/>
    </source>
</evidence>
<proteinExistence type="predicted"/>
<feature type="compositionally biased region" description="Basic and acidic residues" evidence="1">
    <location>
        <begin position="38"/>
        <end position="48"/>
    </location>
</feature>
<reference evidence="2" key="1">
    <citation type="journal article" date="2021" name="Sci. Adv.">
        <title>The American lobster genome reveals insights on longevity, neural, and immune adaptations.</title>
        <authorList>
            <person name="Polinski J.M."/>
            <person name="Zimin A.V."/>
            <person name="Clark K.F."/>
            <person name="Kohn A.B."/>
            <person name="Sadowski N."/>
            <person name="Timp W."/>
            <person name="Ptitsyn A."/>
            <person name="Khanna P."/>
            <person name="Romanova D.Y."/>
            <person name="Williams P."/>
            <person name="Greenwood S.J."/>
            <person name="Moroz L.L."/>
            <person name="Walt D.R."/>
            <person name="Bodnar A.G."/>
        </authorList>
    </citation>
    <scope>NUCLEOTIDE SEQUENCE</scope>
    <source>
        <strain evidence="2">GMGI-L3</strain>
    </source>
</reference>
<dbReference type="Proteomes" id="UP000747542">
    <property type="component" value="Unassembled WGS sequence"/>
</dbReference>
<gene>
    <name evidence="2" type="ORF">Hamer_G012030</name>
</gene>